<dbReference type="InterPro" id="IPR004358">
    <property type="entry name" value="Sig_transdc_His_kin-like_C"/>
</dbReference>
<dbReference type="AlphaFoldDB" id="A0A077F845"/>
<dbReference type="PRINTS" id="PR00344">
    <property type="entry name" value="BCTRLSENSOR"/>
</dbReference>
<sequence length="404" mass="44013">MNNTITADIATIGRINVVPAILQVICESTGLRFAAVARVSDNSWTACAVLDTLGFGLKVGGELDLTSTLCHEIRGTHRTIVIDKASEDERYCNHPTPRIYRFESYISVPVFRTDGSFFGTICAFDPQPAALKGSAIQPMMESFARLLSIQIESEENAQKTEQALQKERAMAELREQFIAVLGHDLRNPLFAITAGAELLTKRLPDEKSRTIAQHILTSGRRATQLVRDVLDFARGRLGNGITVNIQPCPDLGDALRHVASELQRVHPQRQISLHIGDLSGVNCDRERVSQLLSNLIANALTHGAQDQPVDVSAQIRDRAFVLGVHNVGAPIAPQVQAQLFQPFSHPLNDTVQSGLGLGLYIANQIALAHGGRMEVISSQEAGTLFSFRLPLDPDEAQATLPANP</sequence>
<dbReference type="SUPFAM" id="SSF55874">
    <property type="entry name" value="ATPase domain of HSP90 chaperone/DNA topoisomerase II/histidine kinase"/>
    <property type="match status" value="1"/>
</dbReference>
<evidence type="ECO:0000256" key="6">
    <source>
        <dbReference type="ARBA" id="ARBA00023012"/>
    </source>
</evidence>
<dbReference type="SMART" id="SM00387">
    <property type="entry name" value="HATPase_c"/>
    <property type="match status" value="1"/>
</dbReference>
<dbReference type="Pfam" id="PF01590">
    <property type="entry name" value="GAF"/>
    <property type="match status" value="1"/>
</dbReference>
<dbReference type="HOGENOM" id="CLU_000445_114_44_6"/>
<dbReference type="GO" id="GO:0000155">
    <property type="term" value="F:phosphorelay sensor kinase activity"/>
    <property type="evidence" value="ECO:0007669"/>
    <property type="project" value="InterPro"/>
</dbReference>
<keyword evidence="5 8" id="KW-0418">Kinase</keyword>
<dbReference type="PANTHER" id="PTHR43711">
    <property type="entry name" value="TWO-COMPONENT HISTIDINE KINASE"/>
    <property type="match status" value="1"/>
</dbReference>
<name>A0A077F845_9PSED</name>
<dbReference type="Pfam" id="PF00512">
    <property type="entry name" value="HisKA"/>
    <property type="match status" value="1"/>
</dbReference>
<dbReference type="InterPro" id="IPR005467">
    <property type="entry name" value="His_kinase_dom"/>
</dbReference>
<dbReference type="InterPro" id="IPR036890">
    <property type="entry name" value="HATPase_C_sf"/>
</dbReference>
<feature type="domain" description="Histidine kinase" evidence="7">
    <location>
        <begin position="180"/>
        <end position="393"/>
    </location>
</feature>
<dbReference type="InterPro" id="IPR003661">
    <property type="entry name" value="HisK_dim/P_dom"/>
</dbReference>
<dbReference type="Pfam" id="PF02518">
    <property type="entry name" value="HATPase_c"/>
    <property type="match status" value="1"/>
</dbReference>
<dbReference type="RefSeq" id="WP_038607991.1">
    <property type="nucleotide sequence ID" value="NZ_CP009048.1"/>
</dbReference>
<accession>A0A077F845</accession>
<dbReference type="PANTHER" id="PTHR43711:SF1">
    <property type="entry name" value="HISTIDINE KINASE 1"/>
    <property type="match status" value="1"/>
</dbReference>
<dbReference type="Gene3D" id="3.30.565.10">
    <property type="entry name" value="Histidine kinase-like ATPase, C-terminal domain"/>
    <property type="match status" value="1"/>
</dbReference>
<gene>
    <name evidence="8" type="ORF">PSAKL28_12290</name>
</gene>
<dbReference type="OrthoDB" id="8807260at2"/>
<proteinExistence type="predicted"/>
<evidence type="ECO:0000256" key="5">
    <source>
        <dbReference type="ARBA" id="ARBA00022777"/>
    </source>
</evidence>
<dbReference type="SMART" id="SM00065">
    <property type="entry name" value="GAF"/>
    <property type="match status" value="1"/>
</dbReference>
<dbReference type="InterPro" id="IPR050736">
    <property type="entry name" value="Sensor_HK_Regulatory"/>
</dbReference>
<dbReference type="CDD" id="cd00075">
    <property type="entry name" value="HATPase"/>
    <property type="match status" value="1"/>
</dbReference>
<dbReference type="CDD" id="cd00082">
    <property type="entry name" value="HisKA"/>
    <property type="match status" value="1"/>
</dbReference>
<dbReference type="KEGG" id="palk:PSAKL28_12290"/>
<keyword evidence="3" id="KW-0597">Phosphoprotein</keyword>
<dbReference type="SUPFAM" id="SSF55781">
    <property type="entry name" value="GAF domain-like"/>
    <property type="match status" value="1"/>
</dbReference>
<dbReference type="InterPro" id="IPR029016">
    <property type="entry name" value="GAF-like_dom_sf"/>
</dbReference>
<comment type="catalytic activity">
    <reaction evidence="1">
        <text>ATP + protein L-histidine = ADP + protein N-phospho-L-histidine.</text>
        <dbReference type="EC" id="2.7.13.3"/>
    </reaction>
</comment>
<protein>
    <recommendedName>
        <fullName evidence="2">histidine kinase</fullName>
        <ecNumber evidence="2">2.7.13.3</ecNumber>
    </recommendedName>
</protein>
<dbReference type="SMART" id="SM00388">
    <property type="entry name" value="HisKA"/>
    <property type="match status" value="1"/>
</dbReference>
<dbReference type="Proteomes" id="UP000028931">
    <property type="component" value="Chromosome"/>
</dbReference>
<dbReference type="InterPro" id="IPR003018">
    <property type="entry name" value="GAF"/>
</dbReference>
<evidence type="ECO:0000313" key="9">
    <source>
        <dbReference type="Proteomes" id="UP000028931"/>
    </source>
</evidence>
<evidence type="ECO:0000256" key="2">
    <source>
        <dbReference type="ARBA" id="ARBA00012438"/>
    </source>
</evidence>
<dbReference type="InterPro" id="IPR003594">
    <property type="entry name" value="HATPase_dom"/>
</dbReference>
<dbReference type="Gene3D" id="3.30.450.40">
    <property type="match status" value="1"/>
</dbReference>
<dbReference type="SUPFAM" id="SSF47384">
    <property type="entry name" value="Homodimeric domain of signal transducing histidine kinase"/>
    <property type="match status" value="1"/>
</dbReference>
<keyword evidence="6" id="KW-0902">Two-component regulatory system</keyword>
<dbReference type="Gene3D" id="1.10.287.130">
    <property type="match status" value="1"/>
</dbReference>
<dbReference type="InterPro" id="IPR036097">
    <property type="entry name" value="HisK_dim/P_sf"/>
</dbReference>
<dbReference type="EMBL" id="CP009048">
    <property type="protein sequence ID" value="AIL60455.1"/>
    <property type="molecule type" value="Genomic_DNA"/>
</dbReference>
<evidence type="ECO:0000256" key="4">
    <source>
        <dbReference type="ARBA" id="ARBA00022679"/>
    </source>
</evidence>
<evidence type="ECO:0000256" key="3">
    <source>
        <dbReference type="ARBA" id="ARBA00022553"/>
    </source>
</evidence>
<dbReference type="eggNOG" id="COG2205">
    <property type="taxonomic scope" value="Bacteria"/>
</dbReference>
<dbReference type="PROSITE" id="PS50109">
    <property type="entry name" value="HIS_KIN"/>
    <property type="match status" value="1"/>
</dbReference>
<dbReference type="EC" id="2.7.13.3" evidence="2"/>
<evidence type="ECO:0000256" key="1">
    <source>
        <dbReference type="ARBA" id="ARBA00000085"/>
    </source>
</evidence>
<organism evidence="8 9">
    <name type="scientific">Pseudomonas alkylphenolica</name>
    <dbReference type="NCBI Taxonomy" id="237609"/>
    <lineage>
        <taxon>Bacteria</taxon>
        <taxon>Pseudomonadati</taxon>
        <taxon>Pseudomonadota</taxon>
        <taxon>Gammaproteobacteria</taxon>
        <taxon>Pseudomonadales</taxon>
        <taxon>Pseudomonadaceae</taxon>
        <taxon>Pseudomonas</taxon>
    </lineage>
</organism>
<reference evidence="8 9" key="1">
    <citation type="submission" date="2014-07" db="EMBL/GenBank/DDBJ databases">
        <authorList>
            <person name="Lee K."/>
            <person name="Lim J.Y."/>
            <person name="Hwang I."/>
        </authorList>
    </citation>
    <scope>NUCLEOTIDE SEQUENCE [LARGE SCALE GENOMIC DNA]</scope>
    <source>
        <strain evidence="8 9">KL28</strain>
    </source>
</reference>
<keyword evidence="4" id="KW-0808">Transferase</keyword>
<evidence type="ECO:0000259" key="7">
    <source>
        <dbReference type="PROSITE" id="PS50109"/>
    </source>
</evidence>
<evidence type="ECO:0000313" key="8">
    <source>
        <dbReference type="EMBL" id="AIL60455.1"/>
    </source>
</evidence>